<name>A0A0B1S898_OESDE</name>
<dbReference type="Gene3D" id="3.40.33.10">
    <property type="entry name" value="CAP"/>
    <property type="match status" value="1"/>
</dbReference>
<dbReference type="SMART" id="SM00198">
    <property type="entry name" value="SCP"/>
    <property type="match status" value="1"/>
</dbReference>
<dbReference type="Proteomes" id="UP000053660">
    <property type="component" value="Unassembled WGS sequence"/>
</dbReference>
<dbReference type="AlphaFoldDB" id="A0A0B1S898"/>
<evidence type="ECO:0000259" key="1">
    <source>
        <dbReference type="SMART" id="SM00198"/>
    </source>
</evidence>
<sequence>MNDTIRQAFLNKHNQFRSSVARGLEPDKAGGKAPKAAKMLKMIYDCDVENSAMKHAAKCVFKHSTDRKNLGENIFMTSAPKYDKKKAAEWASQSWWSELKTNGVGQGK</sequence>
<proteinExistence type="predicted"/>
<dbReference type="InterPro" id="IPR014044">
    <property type="entry name" value="CAP_dom"/>
</dbReference>
<keyword evidence="3" id="KW-1185">Reference proteome</keyword>
<gene>
    <name evidence="2" type="ORF">OESDEN_19190</name>
</gene>
<evidence type="ECO:0000313" key="3">
    <source>
        <dbReference type="Proteomes" id="UP000053660"/>
    </source>
</evidence>
<dbReference type="EMBL" id="KN593779">
    <property type="protein sequence ID" value="KHJ81124.1"/>
    <property type="molecule type" value="Genomic_DNA"/>
</dbReference>
<reference evidence="2 3" key="1">
    <citation type="submission" date="2014-03" db="EMBL/GenBank/DDBJ databases">
        <title>Draft genome of the hookworm Oesophagostomum dentatum.</title>
        <authorList>
            <person name="Mitreva M."/>
        </authorList>
    </citation>
    <scope>NUCLEOTIDE SEQUENCE [LARGE SCALE GENOMIC DNA]</scope>
    <source>
        <strain evidence="2 3">OD-Hann</strain>
    </source>
</reference>
<dbReference type="Pfam" id="PF00188">
    <property type="entry name" value="CAP"/>
    <property type="match status" value="1"/>
</dbReference>
<accession>A0A0B1S898</accession>
<organism evidence="2 3">
    <name type="scientific">Oesophagostomum dentatum</name>
    <name type="common">Nodular worm</name>
    <dbReference type="NCBI Taxonomy" id="61180"/>
    <lineage>
        <taxon>Eukaryota</taxon>
        <taxon>Metazoa</taxon>
        <taxon>Ecdysozoa</taxon>
        <taxon>Nematoda</taxon>
        <taxon>Chromadorea</taxon>
        <taxon>Rhabditida</taxon>
        <taxon>Rhabditina</taxon>
        <taxon>Rhabditomorpha</taxon>
        <taxon>Strongyloidea</taxon>
        <taxon>Strongylidae</taxon>
        <taxon>Oesophagostomum</taxon>
    </lineage>
</organism>
<dbReference type="InterPro" id="IPR035940">
    <property type="entry name" value="CAP_sf"/>
</dbReference>
<evidence type="ECO:0000313" key="2">
    <source>
        <dbReference type="EMBL" id="KHJ81124.1"/>
    </source>
</evidence>
<protein>
    <submittedName>
        <fullName evidence="2">SCP-like protein</fullName>
    </submittedName>
</protein>
<dbReference type="OrthoDB" id="5874910at2759"/>
<feature type="domain" description="SCP" evidence="1">
    <location>
        <begin position="4"/>
        <end position="108"/>
    </location>
</feature>
<dbReference type="SUPFAM" id="SSF55797">
    <property type="entry name" value="PR-1-like"/>
    <property type="match status" value="1"/>
</dbReference>
<dbReference type="CDD" id="cd05380">
    <property type="entry name" value="CAP_euk"/>
    <property type="match status" value="1"/>
</dbReference>